<feature type="chain" id="PRO_5045887397" evidence="9">
    <location>
        <begin position="26"/>
        <end position="252"/>
    </location>
</feature>
<dbReference type="InterPro" id="IPR001829">
    <property type="entry name" value="Pili_assmbl_chaperone_bac"/>
</dbReference>
<evidence type="ECO:0000259" key="11">
    <source>
        <dbReference type="Pfam" id="PF02753"/>
    </source>
</evidence>
<evidence type="ECO:0000256" key="6">
    <source>
        <dbReference type="ARBA" id="ARBA00023186"/>
    </source>
</evidence>
<dbReference type="PANTHER" id="PTHR30251">
    <property type="entry name" value="PILUS ASSEMBLY CHAPERONE"/>
    <property type="match status" value="1"/>
</dbReference>
<keyword evidence="3" id="KW-1029">Fimbrium biogenesis</keyword>
<dbReference type="InterPro" id="IPR016147">
    <property type="entry name" value="Pili_assmbl_chaperone_N"/>
</dbReference>
<dbReference type="InterPro" id="IPR050643">
    <property type="entry name" value="Periplasmic_pilus_chap"/>
</dbReference>
<evidence type="ECO:0000256" key="9">
    <source>
        <dbReference type="SAM" id="SignalP"/>
    </source>
</evidence>
<evidence type="ECO:0000256" key="5">
    <source>
        <dbReference type="ARBA" id="ARBA00022764"/>
    </source>
</evidence>
<dbReference type="InterPro" id="IPR016148">
    <property type="entry name" value="Pili_assmbl_chaperone_C"/>
</dbReference>
<dbReference type="PRINTS" id="PR00969">
    <property type="entry name" value="CHAPERONPILI"/>
</dbReference>
<dbReference type="PANTHER" id="PTHR30251:SF5">
    <property type="entry name" value="FIMBRIAL CHAPARONE PROTEIN"/>
    <property type="match status" value="1"/>
</dbReference>
<evidence type="ECO:0000313" key="13">
    <source>
        <dbReference type="Proteomes" id="UP001589792"/>
    </source>
</evidence>
<dbReference type="PROSITE" id="PS00635">
    <property type="entry name" value="PILI_CHAPERONE"/>
    <property type="match status" value="1"/>
</dbReference>
<protein>
    <submittedName>
        <fullName evidence="12">Fimbria/pilus periplasmic chaperone</fullName>
    </submittedName>
</protein>
<comment type="subcellular location">
    <subcellularLocation>
        <location evidence="1 8">Periplasm</location>
    </subcellularLocation>
</comment>
<dbReference type="SUPFAM" id="SSF49584">
    <property type="entry name" value="Periplasmic chaperone C-domain"/>
    <property type="match status" value="1"/>
</dbReference>
<reference evidence="12 13" key="1">
    <citation type="submission" date="2024-09" db="EMBL/GenBank/DDBJ databases">
        <authorList>
            <person name="Sun Q."/>
            <person name="Mori K."/>
        </authorList>
    </citation>
    <scope>NUCLEOTIDE SEQUENCE [LARGE SCALE GENOMIC DNA]</scope>
    <source>
        <strain evidence="12 13">CCM 8626</strain>
    </source>
</reference>
<name>A0ABV6EL90_9GAMM</name>
<evidence type="ECO:0000256" key="4">
    <source>
        <dbReference type="ARBA" id="ARBA00022729"/>
    </source>
</evidence>
<evidence type="ECO:0000256" key="2">
    <source>
        <dbReference type="ARBA" id="ARBA00007399"/>
    </source>
</evidence>
<keyword evidence="5" id="KW-0574">Periplasm</keyword>
<organism evidence="12 13">
    <name type="scientific">Serratia aquatilis</name>
    <dbReference type="NCBI Taxonomy" id="1737515"/>
    <lineage>
        <taxon>Bacteria</taxon>
        <taxon>Pseudomonadati</taxon>
        <taxon>Pseudomonadota</taxon>
        <taxon>Gammaproteobacteria</taxon>
        <taxon>Enterobacterales</taxon>
        <taxon>Yersiniaceae</taxon>
        <taxon>Serratia</taxon>
    </lineage>
</organism>
<keyword evidence="6 8" id="KW-0143">Chaperone</keyword>
<dbReference type="Gene3D" id="2.60.40.10">
    <property type="entry name" value="Immunoglobulins"/>
    <property type="match status" value="2"/>
</dbReference>
<gene>
    <name evidence="12" type="ORF">ACFFJ3_23805</name>
</gene>
<feature type="domain" description="Pili assembly chaperone C-terminal" evidence="11">
    <location>
        <begin position="167"/>
        <end position="229"/>
    </location>
</feature>
<dbReference type="EMBL" id="JBHLXG010000038">
    <property type="protein sequence ID" value="MFC0229484.1"/>
    <property type="molecule type" value="Genomic_DNA"/>
</dbReference>
<evidence type="ECO:0000256" key="3">
    <source>
        <dbReference type="ARBA" id="ARBA00022558"/>
    </source>
</evidence>
<dbReference type="Pfam" id="PF02753">
    <property type="entry name" value="PapD_C"/>
    <property type="match status" value="1"/>
</dbReference>
<evidence type="ECO:0000259" key="10">
    <source>
        <dbReference type="Pfam" id="PF00345"/>
    </source>
</evidence>
<keyword evidence="4 9" id="KW-0732">Signal</keyword>
<dbReference type="InterPro" id="IPR008962">
    <property type="entry name" value="PapD-like_sf"/>
</dbReference>
<accession>A0ABV6EL90</accession>
<dbReference type="InterPro" id="IPR013783">
    <property type="entry name" value="Ig-like_fold"/>
</dbReference>
<sequence length="252" mass="27719">MNKSSLVKIVVAGLTLIGAAPTVNAAIALDRTRAIYVGDAKSISLNIENQNKRLPYLAQSWIEDEKHQKITGPLVALPPLQRVEPGERSVVRVTKTPAADSLPQDRESLFYFNVREIPPQSEKANVLQLALQTQIKLFYRPKAIVLPKGENWQEKLVINKTGNGFSIQNPTPFYVTLTSIAPKTLKDGGVMLKGFEPIMLAPKSSQTLTLNAGNLNSFYVTYINDYGGHPELKFVCNGSVCNSVPDEKKDGK</sequence>
<dbReference type="InterPro" id="IPR018046">
    <property type="entry name" value="Pili_assmbl_chaperone_CS"/>
</dbReference>
<dbReference type="RefSeq" id="WP_380680817.1">
    <property type="nucleotide sequence ID" value="NZ_CP173186.1"/>
</dbReference>
<evidence type="ECO:0000256" key="1">
    <source>
        <dbReference type="ARBA" id="ARBA00004418"/>
    </source>
</evidence>
<dbReference type="SUPFAM" id="SSF49354">
    <property type="entry name" value="PapD-like"/>
    <property type="match status" value="1"/>
</dbReference>
<evidence type="ECO:0000256" key="7">
    <source>
        <dbReference type="ARBA" id="ARBA00023319"/>
    </source>
</evidence>
<keyword evidence="7" id="KW-0393">Immunoglobulin domain</keyword>
<feature type="signal peptide" evidence="9">
    <location>
        <begin position="1"/>
        <end position="25"/>
    </location>
</feature>
<dbReference type="Pfam" id="PF00345">
    <property type="entry name" value="PapD_N"/>
    <property type="match status" value="1"/>
</dbReference>
<dbReference type="InterPro" id="IPR036316">
    <property type="entry name" value="Pili_assmbl_chap_C_dom_sf"/>
</dbReference>
<comment type="similarity">
    <text evidence="2 8">Belongs to the periplasmic pilus chaperone family.</text>
</comment>
<dbReference type="Proteomes" id="UP001589792">
    <property type="component" value="Unassembled WGS sequence"/>
</dbReference>
<comment type="caution">
    <text evidence="12">The sequence shown here is derived from an EMBL/GenBank/DDBJ whole genome shotgun (WGS) entry which is preliminary data.</text>
</comment>
<evidence type="ECO:0000313" key="12">
    <source>
        <dbReference type="EMBL" id="MFC0229484.1"/>
    </source>
</evidence>
<proteinExistence type="inferred from homology"/>
<evidence type="ECO:0000256" key="8">
    <source>
        <dbReference type="RuleBase" id="RU003918"/>
    </source>
</evidence>
<keyword evidence="13" id="KW-1185">Reference proteome</keyword>
<feature type="domain" description="Pili assembly chaperone N-terminal" evidence="10">
    <location>
        <begin position="27"/>
        <end position="144"/>
    </location>
</feature>